<dbReference type="Pfam" id="PF03428">
    <property type="entry name" value="RP-C"/>
    <property type="match status" value="1"/>
</dbReference>
<dbReference type="InterPro" id="IPR021760">
    <property type="entry name" value="RepC_C"/>
</dbReference>
<comment type="caution">
    <text evidence="3">The sequence shown here is derived from an EMBL/GenBank/DDBJ whole genome shotgun (WGS) entry which is preliminary data.</text>
</comment>
<protein>
    <submittedName>
        <fullName evidence="3">Replicator initiator RepC</fullName>
    </submittedName>
</protein>
<evidence type="ECO:0000259" key="2">
    <source>
        <dbReference type="Pfam" id="PF11800"/>
    </source>
</evidence>
<dbReference type="Pfam" id="PF11800">
    <property type="entry name" value="RP-C_C"/>
    <property type="match status" value="1"/>
</dbReference>
<organism evidence="3 4">
    <name type="scientific">Gluconobacter potus</name>
    <dbReference type="NCBI Taxonomy" id="2724927"/>
    <lineage>
        <taxon>Bacteria</taxon>
        <taxon>Pseudomonadati</taxon>
        <taxon>Pseudomonadota</taxon>
        <taxon>Alphaproteobacteria</taxon>
        <taxon>Acetobacterales</taxon>
        <taxon>Acetobacteraceae</taxon>
        <taxon>Gluconobacter</taxon>
    </lineage>
</organism>
<feature type="domain" description="Plasmid replication protein C C-terminal" evidence="2">
    <location>
        <begin position="323"/>
        <end position="423"/>
    </location>
</feature>
<evidence type="ECO:0000313" key="4">
    <source>
        <dbReference type="Proteomes" id="UP000075573"/>
    </source>
</evidence>
<accession>A0A149QZB4</accession>
<evidence type="ECO:0000259" key="1">
    <source>
        <dbReference type="Pfam" id="PF03428"/>
    </source>
</evidence>
<proteinExistence type="predicted"/>
<evidence type="ECO:0000313" key="3">
    <source>
        <dbReference type="EMBL" id="KXV02668.1"/>
    </source>
</evidence>
<dbReference type="Proteomes" id="UP000075573">
    <property type="component" value="Unassembled WGS sequence"/>
</dbReference>
<reference evidence="3 4" key="1">
    <citation type="submission" date="2015-06" db="EMBL/GenBank/DDBJ databases">
        <title>Improved classification and identification of acetic acid bacteria using matrix-assisted laser desorption/ionization time-of-flight mass spectrometry; Gluconobacter nephelii and Gluconobacter uchimurae are later heterotypic synonyms of Gluconobacter japonicus and Gluconobacter oxydans, respectively.</title>
        <authorList>
            <person name="Li L."/>
            <person name="Cleenwerck I."/>
            <person name="De Vuyst L."/>
            <person name="Vandamme P."/>
        </authorList>
    </citation>
    <scope>NUCLEOTIDE SEQUENCE [LARGE SCALE GENOMIC DNA]</scope>
    <source>
        <strain evidence="3 4">LMG 1764</strain>
    </source>
</reference>
<dbReference type="InterPro" id="IPR005090">
    <property type="entry name" value="RepC_N"/>
</dbReference>
<sequence length="454" mass="50186">MEHSAQTQRAQAPCTRRGRRRISEAMLAARDELTTPVPAEPGKRDMLNMLKSLRGVLPVSRGAASTLIIMVEKTSPDAWTALETPFIYAHNTTLMSWTGLSRSTLQRHIRELAEARLLVPQDGRNGQRGRRWQAEEGQTQVGFNLASLRYRWPDLLALSAEQRRLRQRVSFLRDNIASLNDTVRAQAETLGLEPILEQAVGIMRSRLRTVQLGTLEGLYREMLALSAALAGQCAEPESGPDNAPVENAVFSTSYPAEMRPMGPQNGAHYTDTKNIQTSKKVDHVAADGGIRIERMRCEGPSSGTDRSSVYDRTALRGFKGTATFYLEICSSLRDLCSTGRPSAEQLIEAAEYLSGQVGVTCHAWSQACVVLGRLQAAVAVIVMASRLERGAVIRFRDAYFRSLIERGARNTLFLDRSLYALRDHRTREVGMLAEAGVSMAAVSVQGPKMRASWI</sequence>
<dbReference type="RefSeq" id="WP_062493876.1">
    <property type="nucleotide sequence ID" value="NZ_LHZB01000087.1"/>
</dbReference>
<feature type="domain" description="Plasmid replication protein C N-terminal" evidence="1">
    <location>
        <begin position="20"/>
        <end position="183"/>
    </location>
</feature>
<dbReference type="PATRIC" id="fig|442.7.peg.1709"/>
<gene>
    <name evidence="3" type="ORF">AD929_02020</name>
</gene>
<dbReference type="AlphaFoldDB" id="A0A149QZB4"/>
<name>A0A149QZB4_9PROT</name>
<dbReference type="EMBL" id="LHZB01000087">
    <property type="protein sequence ID" value="KXV02668.1"/>
    <property type="molecule type" value="Genomic_DNA"/>
</dbReference>